<dbReference type="AlphaFoldDB" id="A0A1D1VH60"/>
<evidence type="ECO:0000313" key="1">
    <source>
        <dbReference type="EMBL" id="GAU98233.1"/>
    </source>
</evidence>
<dbReference type="EMBL" id="BDGG01000004">
    <property type="protein sequence ID" value="GAU98233.1"/>
    <property type="molecule type" value="Genomic_DNA"/>
</dbReference>
<evidence type="ECO:0000313" key="2">
    <source>
        <dbReference type="Proteomes" id="UP000186922"/>
    </source>
</evidence>
<accession>A0A1D1VH60</accession>
<name>A0A1D1VH60_RAMVA</name>
<dbReference type="Proteomes" id="UP000186922">
    <property type="component" value="Unassembled WGS sequence"/>
</dbReference>
<keyword evidence="2" id="KW-1185">Reference proteome</keyword>
<comment type="caution">
    <text evidence="1">The sequence shown here is derived from an EMBL/GenBank/DDBJ whole genome shotgun (WGS) entry which is preliminary data.</text>
</comment>
<sequence length="92" mass="10132">MSLCAHLINANQHPGSVGVVRKEVRARGEVTPHQISVRSALHECLFRLKPMCISLSVNRTFSLDVAYDIGDIPTTTGEAGRFVEVNVLRMDV</sequence>
<organism evidence="1 2">
    <name type="scientific">Ramazzottius varieornatus</name>
    <name type="common">Water bear</name>
    <name type="synonym">Tardigrade</name>
    <dbReference type="NCBI Taxonomy" id="947166"/>
    <lineage>
        <taxon>Eukaryota</taxon>
        <taxon>Metazoa</taxon>
        <taxon>Ecdysozoa</taxon>
        <taxon>Tardigrada</taxon>
        <taxon>Eutardigrada</taxon>
        <taxon>Parachela</taxon>
        <taxon>Hypsibioidea</taxon>
        <taxon>Ramazzottiidae</taxon>
        <taxon>Ramazzottius</taxon>
    </lineage>
</organism>
<protein>
    <submittedName>
        <fullName evidence="1">Uncharacterized protein</fullName>
    </submittedName>
</protein>
<gene>
    <name evidence="1" type="primary">RvY_09408-1</name>
    <name evidence="1" type="synonym">RvY_09408.1</name>
    <name evidence="1" type="ORF">RvY_09408</name>
</gene>
<proteinExistence type="predicted"/>
<reference evidence="1 2" key="1">
    <citation type="journal article" date="2016" name="Nat. Commun.">
        <title>Extremotolerant tardigrade genome and improved radiotolerance of human cultured cells by tardigrade-unique protein.</title>
        <authorList>
            <person name="Hashimoto T."/>
            <person name="Horikawa D.D."/>
            <person name="Saito Y."/>
            <person name="Kuwahara H."/>
            <person name="Kozuka-Hata H."/>
            <person name="Shin-I T."/>
            <person name="Minakuchi Y."/>
            <person name="Ohishi K."/>
            <person name="Motoyama A."/>
            <person name="Aizu T."/>
            <person name="Enomoto A."/>
            <person name="Kondo K."/>
            <person name="Tanaka S."/>
            <person name="Hara Y."/>
            <person name="Koshikawa S."/>
            <person name="Sagara H."/>
            <person name="Miura T."/>
            <person name="Yokobori S."/>
            <person name="Miyagawa K."/>
            <person name="Suzuki Y."/>
            <person name="Kubo T."/>
            <person name="Oyama M."/>
            <person name="Kohara Y."/>
            <person name="Fujiyama A."/>
            <person name="Arakawa K."/>
            <person name="Katayama T."/>
            <person name="Toyoda A."/>
            <person name="Kunieda T."/>
        </authorList>
    </citation>
    <scope>NUCLEOTIDE SEQUENCE [LARGE SCALE GENOMIC DNA]</scope>
    <source>
        <strain evidence="1 2">YOKOZUNA-1</strain>
    </source>
</reference>